<keyword evidence="1" id="KW-0472">Membrane</keyword>
<evidence type="ECO:0000256" key="1">
    <source>
        <dbReference type="SAM" id="Phobius"/>
    </source>
</evidence>
<name>A0A3N2R5E2_9RHOB</name>
<protein>
    <submittedName>
        <fullName evidence="2">Uncharacterized protein</fullName>
    </submittedName>
</protein>
<dbReference type="OrthoDB" id="7875742at2"/>
<reference evidence="2 3" key="1">
    <citation type="submission" date="2018-10" db="EMBL/GenBank/DDBJ databases">
        <title>Histidinibacterium lentulum gen. nov., sp. nov., a marine bacterium from the culture broth of Picochlorum sp. 122.</title>
        <authorList>
            <person name="Wang G."/>
        </authorList>
    </citation>
    <scope>NUCLEOTIDE SEQUENCE [LARGE SCALE GENOMIC DNA]</scope>
    <source>
        <strain evidence="2 3">B17</strain>
    </source>
</reference>
<dbReference type="RefSeq" id="WP_123642089.1">
    <property type="nucleotide sequence ID" value="NZ_ML119084.1"/>
</dbReference>
<sequence>MTDVMYVPEHERGQVRLFAVDLPAEEADGWGTAENVAAALGVEKLVEGQWEYVAVSGLEGLGLAGYMEEGLGVDPAQLRDDLPRLAELTGHVLIVLSAAVRGRTLRPRAPLRWIGTYGEPVSVAPMEKLRSASAEGWIDQPRKGPSDAAMSGRIATIAILVLLALVGVMVWVGG</sequence>
<proteinExistence type="predicted"/>
<dbReference type="Proteomes" id="UP000268016">
    <property type="component" value="Unassembled WGS sequence"/>
</dbReference>
<keyword evidence="3" id="KW-1185">Reference proteome</keyword>
<gene>
    <name evidence="2" type="ORF">EAT49_09550</name>
</gene>
<dbReference type="EMBL" id="RDRB01000004">
    <property type="protein sequence ID" value="ROU02566.1"/>
    <property type="molecule type" value="Genomic_DNA"/>
</dbReference>
<keyword evidence="1" id="KW-0812">Transmembrane</keyword>
<keyword evidence="1" id="KW-1133">Transmembrane helix</keyword>
<dbReference type="AlphaFoldDB" id="A0A3N2R5E2"/>
<comment type="caution">
    <text evidence="2">The sequence shown here is derived from an EMBL/GenBank/DDBJ whole genome shotgun (WGS) entry which is preliminary data.</text>
</comment>
<feature type="transmembrane region" description="Helical" evidence="1">
    <location>
        <begin position="152"/>
        <end position="172"/>
    </location>
</feature>
<evidence type="ECO:0000313" key="3">
    <source>
        <dbReference type="Proteomes" id="UP000268016"/>
    </source>
</evidence>
<evidence type="ECO:0000313" key="2">
    <source>
        <dbReference type="EMBL" id="ROU02566.1"/>
    </source>
</evidence>
<accession>A0A3N2R5E2</accession>
<organism evidence="2 3">
    <name type="scientific">Histidinibacterium lentulum</name>
    <dbReference type="NCBI Taxonomy" id="2480588"/>
    <lineage>
        <taxon>Bacteria</taxon>
        <taxon>Pseudomonadati</taxon>
        <taxon>Pseudomonadota</taxon>
        <taxon>Alphaproteobacteria</taxon>
        <taxon>Rhodobacterales</taxon>
        <taxon>Paracoccaceae</taxon>
        <taxon>Histidinibacterium</taxon>
    </lineage>
</organism>